<keyword evidence="5 8" id="KW-1133">Transmembrane helix</keyword>
<feature type="transmembrane region" description="Helical" evidence="8">
    <location>
        <begin position="135"/>
        <end position="160"/>
    </location>
</feature>
<evidence type="ECO:0000313" key="10">
    <source>
        <dbReference type="Proteomes" id="UP000431533"/>
    </source>
</evidence>
<organism evidence="9 10">
    <name type="scientific">Lachnellula hyalina</name>
    <dbReference type="NCBI Taxonomy" id="1316788"/>
    <lineage>
        <taxon>Eukaryota</taxon>
        <taxon>Fungi</taxon>
        <taxon>Dikarya</taxon>
        <taxon>Ascomycota</taxon>
        <taxon>Pezizomycotina</taxon>
        <taxon>Leotiomycetes</taxon>
        <taxon>Helotiales</taxon>
        <taxon>Lachnaceae</taxon>
        <taxon>Lachnellula</taxon>
    </lineage>
</organism>
<evidence type="ECO:0000256" key="5">
    <source>
        <dbReference type="ARBA" id="ARBA00022989"/>
    </source>
</evidence>
<evidence type="ECO:0000256" key="4">
    <source>
        <dbReference type="ARBA" id="ARBA00022692"/>
    </source>
</evidence>
<feature type="transmembrane region" description="Helical" evidence="8">
    <location>
        <begin position="492"/>
        <end position="514"/>
    </location>
</feature>
<comment type="subcellular location">
    <subcellularLocation>
        <location evidence="1">Cell membrane</location>
        <topology evidence="1">Multi-pass membrane protein</topology>
    </subcellularLocation>
</comment>
<name>A0A8H8QYX5_9HELO</name>
<reference evidence="9 10" key="1">
    <citation type="submission" date="2018-05" db="EMBL/GenBank/DDBJ databases">
        <title>Genome sequencing and assembly of the regulated plant pathogen Lachnellula willkommii and related sister species for the development of diagnostic species identification markers.</title>
        <authorList>
            <person name="Giroux E."/>
            <person name="Bilodeau G."/>
        </authorList>
    </citation>
    <scope>NUCLEOTIDE SEQUENCE [LARGE SCALE GENOMIC DNA]</scope>
    <source>
        <strain evidence="9 10">CBS 185.66</strain>
    </source>
</reference>
<keyword evidence="10" id="KW-1185">Reference proteome</keyword>
<feature type="transmembrane region" description="Helical" evidence="8">
    <location>
        <begin position="241"/>
        <end position="260"/>
    </location>
</feature>
<proteinExistence type="predicted"/>
<comment type="caution">
    <text evidence="9">The sequence shown here is derived from an EMBL/GenBank/DDBJ whole genome shotgun (WGS) entry which is preliminary data.</text>
</comment>
<dbReference type="AlphaFoldDB" id="A0A8H8QYX5"/>
<feature type="transmembrane region" description="Helical" evidence="8">
    <location>
        <begin position="385"/>
        <end position="408"/>
    </location>
</feature>
<dbReference type="GeneID" id="41986143"/>
<dbReference type="PANTHER" id="PTHR43549:SF2">
    <property type="entry name" value="MULTIDRUG RESISTANCE PROTEIN NORM-RELATED"/>
    <property type="match status" value="1"/>
</dbReference>
<dbReference type="RefSeq" id="XP_031004071.1">
    <property type="nucleotide sequence ID" value="XM_031150886.1"/>
</dbReference>
<evidence type="ECO:0000313" key="9">
    <source>
        <dbReference type="EMBL" id="TVY25283.1"/>
    </source>
</evidence>
<dbReference type="GO" id="GO:0005886">
    <property type="term" value="C:plasma membrane"/>
    <property type="evidence" value="ECO:0007669"/>
    <property type="project" value="UniProtKB-SubCell"/>
</dbReference>
<keyword evidence="6 8" id="KW-0472">Membrane</keyword>
<dbReference type="Proteomes" id="UP000431533">
    <property type="component" value="Unassembled WGS sequence"/>
</dbReference>
<keyword evidence="3" id="KW-1003">Cell membrane</keyword>
<sequence length="529" mass="57954">MVPSDEVNANPGSDPRPNSSSPSTGNSPRTWKDLRSICSRNTYASPQKSGPATHTQQIRRGPGLQSGSFLLSSSLLNAFKTLGSQHRPSRVVTTDVYTYIGVFAEVLNEGLPRASWLIIGDKASRSYRQLLQLSYTLLIVQSALGLIMSIVFVAAASTLAKGFVPVEVRATSLAYVRIGAFSALSSALEVAVSTATRALDQPDVPLVISCGKFAVNIILDLLIISRFHVGSFTPTVNMQGAIQLACNMTASIAGLCFFLYTTRKGVLLLDSAHAPEDNHSTRPSFRALGVLARPGILTVAESAVRNALYLWLVHGIVSLGSNYSTAWGVFNTIRWGLVMVPVQALEATSLTFIGHLWGKYRREQANATLTPPIPFKDTRVIIRPALTSIGLALLIEIPISLLLSFLGAQPFAHYLSNSETVAKITAHMWQTIDWCYIFYAVSTQLSTILLATRPRWYLYQSLASNMLYVLPWTIVCQVAHLDKGDAWTYHSLVFGGSLVFSFFDILVFDALWAWRLREGKMELGAFKES</sequence>
<dbReference type="EMBL" id="QGMH01000100">
    <property type="protein sequence ID" value="TVY25283.1"/>
    <property type="molecule type" value="Genomic_DNA"/>
</dbReference>
<feature type="transmembrane region" description="Helical" evidence="8">
    <location>
        <begin position="462"/>
        <end position="480"/>
    </location>
</feature>
<protein>
    <recommendedName>
        <fullName evidence="11">MATE efflux family protein</fullName>
    </recommendedName>
</protein>
<evidence type="ECO:0000256" key="1">
    <source>
        <dbReference type="ARBA" id="ARBA00004651"/>
    </source>
</evidence>
<feature type="region of interest" description="Disordered" evidence="7">
    <location>
        <begin position="1"/>
        <end position="32"/>
    </location>
</feature>
<evidence type="ECO:0000256" key="7">
    <source>
        <dbReference type="SAM" id="MobiDB-lite"/>
    </source>
</evidence>
<dbReference type="OrthoDB" id="2119662at2759"/>
<feature type="transmembrane region" description="Helical" evidence="8">
    <location>
        <begin position="172"/>
        <end position="192"/>
    </location>
</feature>
<dbReference type="PANTHER" id="PTHR43549">
    <property type="entry name" value="MULTIDRUG RESISTANCE PROTEIN YPNP-RELATED"/>
    <property type="match status" value="1"/>
</dbReference>
<keyword evidence="2" id="KW-0813">Transport</keyword>
<keyword evidence="4 8" id="KW-0812">Transmembrane</keyword>
<feature type="compositionally biased region" description="Low complexity" evidence="7">
    <location>
        <begin position="15"/>
        <end position="29"/>
    </location>
</feature>
<evidence type="ECO:0000256" key="2">
    <source>
        <dbReference type="ARBA" id="ARBA00022448"/>
    </source>
</evidence>
<dbReference type="InterPro" id="IPR052031">
    <property type="entry name" value="Membrane_Transporter-Flippase"/>
</dbReference>
<evidence type="ECO:0000256" key="6">
    <source>
        <dbReference type="ARBA" id="ARBA00023136"/>
    </source>
</evidence>
<evidence type="ECO:0000256" key="8">
    <source>
        <dbReference type="SAM" id="Phobius"/>
    </source>
</evidence>
<evidence type="ECO:0000256" key="3">
    <source>
        <dbReference type="ARBA" id="ARBA00022475"/>
    </source>
</evidence>
<feature type="transmembrane region" description="Helical" evidence="8">
    <location>
        <begin position="204"/>
        <end position="229"/>
    </location>
</feature>
<evidence type="ECO:0008006" key="11">
    <source>
        <dbReference type="Google" id="ProtNLM"/>
    </source>
</evidence>
<gene>
    <name evidence="9" type="ORF">LHYA1_G005945</name>
</gene>
<accession>A0A8H8QYX5</accession>
<feature type="transmembrane region" description="Helical" evidence="8">
    <location>
        <begin position="428"/>
        <end position="450"/>
    </location>
</feature>